<keyword evidence="5 7" id="KW-0503">Monooxygenase</keyword>
<evidence type="ECO:0000256" key="1">
    <source>
        <dbReference type="ARBA" id="ARBA00022617"/>
    </source>
</evidence>
<keyword evidence="4 6" id="KW-0408">Iron</keyword>
<dbReference type="GO" id="GO:0016705">
    <property type="term" value="F:oxidoreductase activity, acting on paired donors, with incorporation or reduction of molecular oxygen"/>
    <property type="evidence" value="ECO:0007669"/>
    <property type="project" value="InterPro"/>
</dbReference>
<sequence length="460" mass="52889">MHRTLFDIANRHGPILLLRLGCRRLLLISSASAAEDLFTKNDAVFAYRPKLLPAKVFGCNSTNLAWAPHGGLWRHLRRVSCLEILPFHRLPDQRDSLADEVKQLLRQLYCNNKVEVKLKPMFLDLVFNVMMRMFVGKSVLDSFRQKKKIEDGEEKESISLLEYATRSFKITTGDTDLVYFMPILKLLGLTGLEQKCRQLQRKGDTLMDDLINEVRNKSYDGLCEKEEKVIQFLLERQKEDPKHYTDEIIRGLVLVLVSAGTDTTAAILEWAFALLLNHPEALQKAQNEIDCYVGNDRFLEPSDIDHLPYLRCIVKETMRLYPTAPFLVPHESSKDCKVGGYWVPKGTILMLNVWAIHNDPNTWKEPTKFNPERFEDVVNERDGFNLMPFGYGRRSCPGKHMATRVITFALGSLIHCFNWERVCNEMVDLTEQTGLALFKDKPLTGVCHPRSMMDNLLSQI</sequence>
<dbReference type="PRINTS" id="PR00385">
    <property type="entry name" value="P450"/>
</dbReference>
<dbReference type="Proteomes" id="UP001229421">
    <property type="component" value="Unassembled WGS sequence"/>
</dbReference>
<evidence type="ECO:0000256" key="5">
    <source>
        <dbReference type="ARBA" id="ARBA00023033"/>
    </source>
</evidence>
<accession>A0AAD8KQF4</accession>
<evidence type="ECO:0000256" key="4">
    <source>
        <dbReference type="ARBA" id="ARBA00023004"/>
    </source>
</evidence>
<reference evidence="8" key="1">
    <citation type="journal article" date="2023" name="bioRxiv">
        <title>Improved chromosome-level genome assembly for marigold (Tagetes erecta).</title>
        <authorList>
            <person name="Jiang F."/>
            <person name="Yuan L."/>
            <person name="Wang S."/>
            <person name="Wang H."/>
            <person name="Xu D."/>
            <person name="Wang A."/>
            <person name="Fan W."/>
        </authorList>
    </citation>
    <scope>NUCLEOTIDE SEQUENCE</scope>
    <source>
        <strain evidence="8">WSJ</strain>
        <tissue evidence="8">Leaf</tissue>
    </source>
</reference>
<evidence type="ECO:0000256" key="7">
    <source>
        <dbReference type="RuleBase" id="RU000461"/>
    </source>
</evidence>
<dbReference type="GO" id="GO:0004497">
    <property type="term" value="F:monooxygenase activity"/>
    <property type="evidence" value="ECO:0007669"/>
    <property type="project" value="UniProtKB-KW"/>
</dbReference>
<dbReference type="Gene3D" id="1.10.630.10">
    <property type="entry name" value="Cytochrome P450"/>
    <property type="match status" value="1"/>
</dbReference>
<evidence type="ECO:0000313" key="8">
    <source>
        <dbReference type="EMBL" id="KAK1427475.1"/>
    </source>
</evidence>
<dbReference type="EMBL" id="JAUHHV010000004">
    <property type="protein sequence ID" value="KAK1427475.1"/>
    <property type="molecule type" value="Genomic_DNA"/>
</dbReference>
<feature type="binding site" description="axial binding residue" evidence="6">
    <location>
        <position position="396"/>
    </location>
    <ligand>
        <name>heme</name>
        <dbReference type="ChEBI" id="CHEBI:30413"/>
    </ligand>
    <ligandPart>
        <name>Fe</name>
        <dbReference type="ChEBI" id="CHEBI:18248"/>
    </ligandPart>
</feature>
<keyword evidence="9" id="KW-1185">Reference proteome</keyword>
<proteinExistence type="inferred from homology"/>
<comment type="similarity">
    <text evidence="7">Belongs to the cytochrome P450 family.</text>
</comment>
<evidence type="ECO:0000313" key="9">
    <source>
        <dbReference type="Proteomes" id="UP001229421"/>
    </source>
</evidence>
<dbReference type="InterPro" id="IPR001128">
    <property type="entry name" value="Cyt_P450"/>
</dbReference>
<dbReference type="Pfam" id="PF00067">
    <property type="entry name" value="p450"/>
    <property type="match status" value="1"/>
</dbReference>
<dbReference type="GO" id="GO:0020037">
    <property type="term" value="F:heme binding"/>
    <property type="evidence" value="ECO:0007669"/>
    <property type="project" value="InterPro"/>
</dbReference>
<keyword evidence="2 6" id="KW-0479">Metal-binding</keyword>
<dbReference type="PROSITE" id="PS00086">
    <property type="entry name" value="CYTOCHROME_P450"/>
    <property type="match status" value="1"/>
</dbReference>
<dbReference type="InterPro" id="IPR036396">
    <property type="entry name" value="Cyt_P450_sf"/>
</dbReference>
<protein>
    <recommendedName>
        <fullName evidence="10">Cytochrome P450</fullName>
    </recommendedName>
</protein>
<organism evidence="8 9">
    <name type="scientific">Tagetes erecta</name>
    <name type="common">African marigold</name>
    <dbReference type="NCBI Taxonomy" id="13708"/>
    <lineage>
        <taxon>Eukaryota</taxon>
        <taxon>Viridiplantae</taxon>
        <taxon>Streptophyta</taxon>
        <taxon>Embryophyta</taxon>
        <taxon>Tracheophyta</taxon>
        <taxon>Spermatophyta</taxon>
        <taxon>Magnoliopsida</taxon>
        <taxon>eudicotyledons</taxon>
        <taxon>Gunneridae</taxon>
        <taxon>Pentapetalae</taxon>
        <taxon>asterids</taxon>
        <taxon>campanulids</taxon>
        <taxon>Asterales</taxon>
        <taxon>Asteraceae</taxon>
        <taxon>Asteroideae</taxon>
        <taxon>Heliantheae alliance</taxon>
        <taxon>Tageteae</taxon>
        <taxon>Tagetes</taxon>
    </lineage>
</organism>
<evidence type="ECO:0000256" key="6">
    <source>
        <dbReference type="PIRSR" id="PIRSR602401-1"/>
    </source>
</evidence>
<dbReference type="AlphaFoldDB" id="A0AAD8KQF4"/>
<dbReference type="PANTHER" id="PTHR47947:SF24">
    <property type="entry name" value="ISOFLAVONE 2'-HYDROXYLASE-LIKE"/>
    <property type="match status" value="1"/>
</dbReference>
<dbReference type="PANTHER" id="PTHR47947">
    <property type="entry name" value="CYTOCHROME P450 82C3-RELATED"/>
    <property type="match status" value="1"/>
</dbReference>
<evidence type="ECO:0000256" key="2">
    <source>
        <dbReference type="ARBA" id="ARBA00022723"/>
    </source>
</evidence>
<evidence type="ECO:0000256" key="3">
    <source>
        <dbReference type="ARBA" id="ARBA00023002"/>
    </source>
</evidence>
<dbReference type="InterPro" id="IPR017972">
    <property type="entry name" value="Cyt_P450_CS"/>
</dbReference>
<dbReference type="InterPro" id="IPR050651">
    <property type="entry name" value="Plant_Cytochrome_P450_Monoox"/>
</dbReference>
<dbReference type="PRINTS" id="PR00463">
    <property type="entry name" value="EP450I"/>
</dbReference>
<comment type="caution">
    <text evidence="8">The sequence shown here is derived from an EMBL/GenBank/DDBJ whole genome shotgun (WGS) entry which is preliminary data.</text>
</comment>
<keyword evidence="1 6" id="KW-0349">Heme</keyword>
<name>A0AAD8KQF4_TARER</name>
<dbReference type="SUPFAM" id="SSF48264">
    <property type="entry name" value="Cytochrome P450"/>
    <property type="match status" value="1"/>
</dbReference>
<evidence type="ECO:0008006" key="10">
    <source>
        <dbReference type="Google" id="ProtNLM"/>
    </source>
</evidence>
<gene>
    <name evidence="8" type="ORF">QVD17_16161</name>
</gene>
<comment type="cofactor">
    <cofactor evidence="6">
        <name>heme</name>
        <dbReference type="ChEBI" id="CHEBI:30413"/>
    </cofactor>
</comment>
<keyword evidence="3 7" id="KW-0560">Oxidoreductase</keyword>
<dbReference type="InterPro" id="IPR002401">
    <property type="entry name" value="Cyt_P450_E_grp-I"/>
</dbReference>
<dbReference type="GO" id="GO:0005506">
    <property type="term" value="F:iron ion binding"/>
    <property type="evidence" value="ECO:0007669"/>
    <property type="project" value="InterPro"/>
</dbReference>